<dbReference type="EMBL" id="JAANXN010000008">
    <property type="protein sequence ID" value="MDF8371409.1"/>
    <property type="molecule type" value="Genomic_DNA"/>
</dbReference>
<evidence type="ECO:0000313" key="9">
    <source>
        <dbReference type="Proteomes" id="UP001215461"/>
    </source>
</evidence>
<evidence type="ECO:0000256" key="6">
    <source>
        <dbReference type="SAM" id="Phobius"/>
    </source>
</evidence>
<dbReference type="GO" id="GO:0016020">
    <property type="term" value="C:membrane"/>
    <property type="evidence" value="ECO:0007669"/>
    <property type="project" value="UniProtKB-SubCell"/>
</dbReference>
<dbReference type="AlphaFoldDB" id="A0ABD4XJD8"/>
<dbReference type="Pfam" id="PF04138">
    <property type="entry name" value="GtrA_DPMS_TM"/>
    <property type="match status" value="1"/>
</dbReference>
<feature type="domain" description="GtrA/DPMS transmembrane" evidence="7">
    <location>
        <begin position="14"/>
        <end position="128"/>
    </location>
</feature>
<accession>A0ABD4XJD8</accession>
<dbReference type="Proteomes" id="UP001215461">
    <property type="component" value="Unassembled WGS sequence"/>
</dbReference>
<comment type="caution">
    <text evidence="8">The sequence shown here is derived from an EMBL/GenBank/DDBJ whole genome shotgun (WGS) entry which is preliminary data.</text>
</comment>
<organism evidence="8 9">
    <name type="scientific">Weissella paramesenteroides</name>
    <name type="common">Leuconostoc paramesenteroides</name>
    <dbReference type="NCBI Taxonomy" id="1249"/>
    <lineage>
        <taxon>Bacteria</taxon>
        <taxon>Bacillati</taxon>
        <taxon>Bacillota</taxon>
        <taxon>Bacilli</taxon>
        <taxon>Lactobacillales</taxon>
        <taxon>Lactobacillaceae</taxon>
        <taxon>Weissella</taxon>
    </lineage>
</organism>
<feature type="transmembrane region" description="Helical" evidence="6">
    <location>
        <begin position="109"/>
        <end position="128"/>
    </location>
</feature>
<keyword evidence="5 6" id="KW-0472">Membrane</keyword>
<reference evidence="8 9" key="1">
    <citation type="submission" date="2020-03" db="EMBL/GenBank/DDBJ databases">
        <title>Comparative genomics of Weissella paramesenteroides.</title>
        <authorList>
            <person name="Kant R."/>
            <person name="Takala T."/>
            <person name="Saris P."/>
        </authorList>
    </citation>
    <scope>NUCLEOTIDE SEQUENCE [LARGE SCALE GENOMIC DNA]</scope>
    <source>
        <strain evidence="8 9">SJ27-4</strain>
    </source>
</reference>
<evidence type="ECO:0000313" key="8">
    <source>
        <dbReference type="EMBL" id="MDF8371409.1"/>
    </source>
</evidence>
<evidence type="ECO:0000256" key="1">
    <source>
        <dbReference type="ARBA" id="ARBA00004141"/>
    </source>
</evidence>
<dbReference type="InterPro" id="IPR007267">
    <property type="entry name" value="GtrA_DPMS_TM"/>
</dbReference>
<evidence type="ECO:0000256" key="2">
    <source>
        <dbReference type="ARBA" id="ARBA00009399"/>
    </source>
</evidence>
<evidence type="ECO:0000256" key="4">
    <source>
        <dbReference type="ARBA" id="ARBA00022989"/>
    </source>
</evidence>
<feature type="transmembrane region" description="Helical" evidence="6">
    <location>
        <begin position="71"/>
        <end position="97"/>
    </location>
</feature>
<dbReference type="PANTHER" id="PTHR38459">
    <property type="entry name" value="PROPHAGE BACTOPRENOL-LINKED GLUCOSE TRANSLOCASE HOMOLOG"/>
    <property type="match status" value="1"/>
</dbReference>
<evidence type="ECO:0000256" key="5">
    <source>
        <dbReference type="ARBA" id="ARBA00023136"/>
    </source>
</evidence>
<comment type="subcellular location">
    <subcellularLocation>
        <location evidence="1">Membrane</location>
        <topology evidence="1">Multi-pass membrane protein</topology>
    </subcellularLocation>
</comment>
<gene>
    <name evidence="8" type="ORF">G9403_07095</name>
</gene>
<dbReference type="InterPro" id="IPR051401">
    <property type="entry name" value="GtrA_CellWall_Glycosyl"/>
</dbReference>
<keyword evidence="3 6" id="KW-0812">Transmembrane</keyword>
<feature type="transmembrane region" description="Helical" evidence="6">
    <location>
        <begin position="39"/>
        <end position="59"/>
    </location>
</feature>
<dbReference type="PANTHER" id="PTHR38459:SF5">
    <property type="entry name" value="CELL WALL TEICHOIC ACID GLYCOSYLATION PROTEIN GTCA"/>
    <property type="match status" value="1"/>
</dbReference>
<protein>
    <submittedName>
        <fullName evidence="8">GtrA family protein</fullName>
    </submittedName>
</protein>
<dbReference type="RefSeq" id="WP_164223400.1">
    <property type="nucleotide sequence ID" value="NZ_JAANXM010000001.1"/>
</dbReference>
<comment type="similarity">
    <text evidence="2">Belongs to the GtrA family.</text>
</comment>
<proteinExistence type="inferred from homology"/>
<evidence type="ECO:0000256" key="3">
    <source>
        <dbReference type="ARBA" id="ARBA00022692"/>
    </source>
</evidence>
<sequence>MFCKKILFINFLYFFGIVTTIINISTYLLLLSVNLNNHISVVISWFLSVVFAYVSNKLWVFDSNFIFNNGLVIEFCLFLLTRITTLFLEMIIIWYGVQYLCQSPIVWKFIDNVFVVIINYLISKLIIFRKKR</sequence>
<feature type="transmembrane region" description="Helical" evidence="6">
    <location>
        <begin position="12"/>
        <end position="33"/>
    </location>
</feature>
<keyword evidence="4 6" id="KW-1133">Transmembrane helix</keyword>
<name>A0ABD4XJD8_WEIPA</name>
<evidence type="ECO:0000259" key="7">
    <source>
        <dbReference type="Pfam" id="PF04138"/>
    </source>
</evidence>